<evidence type="ECO:0000313" key="4">
    <source>
        <dbReference type="Proteomes" id="UP001352263"/>
    </source>
</evidence>
<feature type="domain" description="DUF2382" evidence="2">
    <location>
        <begin position="228"/>
        <end position="338"/>
    </location>
</feature>
<organism evidence="3 4">
    <name type="scientific">Noviherbaspirillum album</name>
    <dbReference type="NCBI Taxonomy" id="3080276"/>
    <lineage>
        <taxon>Bacteria</taxon>
        <taxon>Pseudomonadati</taxon>
        <taxon>Pseudomonadota</taxon>
        <taxon>Betaproteobacteria</taxon>
        <taxon>Burkholderiales</taxon>
        <taxon>Oxalobacteraceae</taxon>
        <taxon>Noviherbaspirillum</taxon>
    </lineage>
</organism>
<feature type="region of interest" description="Disordered" evidence="1">
    <location>
        <begin position="33"/>
        <end position="57"/>
    </location>
</feature>
<proteinExistence type="predicted"/>
<dbReference type="InterPro" id="IPR052967">
    <property type="entry name" value="Stress_Response_Assoc"/>
</dbReference>
<name>A0ABU6JAL3_9BURK</name>
<dbReference type="EMBL" id="JAWIIV010000012">
    <property type="protein sequence ID" value="MEC4720686.1"/>
    <property type="molecule type" value="Genomic_DNA"/>
</dbReference>
<sequence length="446" mass="49029">MENTVVGVYDSYAQAQNAMNELLSAGFSRSDVQLSPDADGMTAGSSDGTGSSAGSGGGSSIGNFFRSLFGMEDHHEHHDIYSEAVRRGSCVLSVNAASDEQRDRATEIMNRFDPVDIDERSSHWRSQGWSRYDESAPMYTDSEIEKDRAMYGQSRAPSIGDAMSDMSASDSVSTSRTDWSSDATPAGATGMTGMTGMSGAAQSGSSMQRDAGATDRTLTGSQTDGTRIPVVEEELQVGKREVQRGGVRVYQRVRETPVNESVQLREEHVRVERHPVDQPASAADIDAIREGAMELRETAEEAVVSKTARVVEEVVVGKEATERTEQINDTVRRTDVEVEQLGTHAGARSDMMSDYRDTGMTADDSDYRTHWQTAYGQSGSRYEDYDAAYRYGSTMAGSEHYRSGRWEDVEPGMRREWETNHPESAWDKVKDAVRYGAERVSGRGQR</sequence>
<accession>A0ABU6JAL3</accession>
<keyword evidence="4" id="KW-1185">Reference proteome</keyword>
<evidence type="ECO:0000256" key="1">
    <source>
        <dbReference type="SAM" id="MobiDB-lite"/>
    </source>
</evidence>
<dbReference type="PANTHER" id="PTHR38463">
    <property type="entry name" value="STRESS RESPONSE PROTEIN YSNF"/>
    <property type="match status" value="1"/>
</dbReference>
<dbReference type="PANTHER" id="PTHR38463:SF1">
    <property type="entry name" value="STRESS RESPONSE PROTEIN YSNF"/>
    <property type="match status" value="1"/>
</dbReference>
<feature type="compositionally biased region" description="Low complexity" evidence="1">
    <location>
        <begin position="39"/>
        <end position="50"/>
    </location>
</feature>
<gene>
    <name evidence="3" type="ORF">RY831_16100</name>
</gene>
<protein>
    <submittedName>
        <fullName evidence="3">YsnF/AvaK domain-containing protein</fullName>
    </submittedName>
</protein>
<dbReference type="Proteomes" id="UP001352263">
    <property type="component" value="Unassembled WGS sequence"/>
</dbReference>
<evidence type="ECO:0000313" key="3">
    <source>
        <dbReference type="EMBL" id="MEC4720686.1"/>
    </source>
</evidence>
<feature type="compositionally biased region" description="Polar residues" evidence="1">
    <location>
        <begin position="216"/>
        <end position="225"/>
    </location>
</feature>
<feature type="region of interest" description="Disordered" evidence="1">
    <location>
        <begin position="157"/>
        <end position="227"/>
    </location>
</feature>
<comment type="caution">
    <text evidence="3">The sequence shown here is derived from an EMBL/GenBank/DDBJ whole genome shotgun (WGS) entry which is preliminary data.</text>
</comment>
<reference evidence="3 4" key="1">
    <citation type="submission" date="2023-10" db="EMBL/GenBank/DDBJ databases">
        <title>Noviherbaspirillum sp. CPCC 100848 genome assembly.</title>
        <authorList>
            <person name="Li X.Y."/>
            <person name="Fang X.M."/>
        </authorList>
    </citation>
    <scope>NUCLEOTIDE SEQUENCE [LARGE SCALE GENOMIC DNA]</scope>
    <source>
        <strain evidence="3 4">CPCC 100848</strain>
    </source>
</reference>
<dbReference type="InterPro" id="IPR019060">
    <property type="entry name" value="DUF2382"/>
</dbReference>
<feature type="compositionally biased region" description="Low complexity" evidence="1">
    <location>
        <begin position="161"/>
        <end position="208"/>
    </location>
</feature>
<evidence type="ECO:0000259" key="2">
    <source>
        <dbReference type="Pfam" id="PF09557"/>
    </source>
</evidence>
<dbReference type="Pfam" id="PF09557">
    <property type="entry name" value="DUF2382"/>
    <property type="match status" value="1"/>
</dbReference>
<dbReference type="RefSeq" id="WP_326507395.1">
    <property type="nucleotide sequence ID" value="NZ_JAWIIV010000012.1"/>
</dbReference>